<evidence type="ECO:0000313" key="3">
    <source>
        <dbReference type="EMBL" id="KAL3765530.1"/>
    </source>
</evidence>
<organism evidence="3 4">
    <name type="scientific">Discostella pseudostelligera</name>
    <dbReference type="NCBI Taxonomy" id="259834"/>
    <lineage>
        <taxon>Eukaryota</taxon>
        <taxon>Sar</taxon>
        <taxon>Stramenopiles</taxon>
        <taxon>Ochrophyta</taxon>
        <taxon>Bacillariophyta</taxon>
        <taxon>Coscinodiscophyceae</taxon>
        <taxon>Thalassiosirophycidae</taxon>
        <taxon>Stephanodiscales</taxon>
        <taxon>Stephanodiscaceae</taxon>
        <taxon>Discostella</taxon>
    </lineage>
</organism>
<feature type="region of interest" description="Disordered" evidence="1">
    <location>
        <begin position="126"/>
        <end position="153"/>
    </location>
</feature>
<dbReference type="Pfam" id="PF01423">
    <property type="entry name" value="LSM"/>
    <property type="match status" value="1"/>
</dbReference>
<feature type="domain" description="Sm" evidence="2">
    <location>
        <begin position="61"/>
        <end position="184"/>
    </location>
</feature>
<dbReference type="AlphaFoldDB" id="A0ABD3MNE2"/>
<dbReference type="EMBL" id="JALLBG020000095">
    <property type="protein sequence ID" value="KAL3765530.1"/>
    <property type="molecule type" value="Genomic_DNA"/>
</dbReference>
<dbReference type="InterPro" id="IPR001163">
    <property type="entry name" value="Sm_dom_euk/arc"/>
</dbReference>
<accession>A0ABD3MNE2</accession>
<reference evidence="3 4" key="1">
    <citation type="submission" date="2024-10" db="EMBL/GenBank/DDBJ databases">
        <title>Updated reference genomes for cyclostephanoid diatoms.</title>
        <authorList>
            <person name="Roberts W.R."/>
            <person name="Alverson A.J."/>
        </authorList>
    </citation>
    <scope>NUCLEOTIDE SEQUENCE [LARGE SCALE GENOMIC DNA]</scope>
    <source>
        <strain evidence="3 4">AJA232-27</strain>
    </source>
</reference>
<gene>
    <name evidence="3" type="ORF">ACHAWU_003071</name>
</gene>
<dbReference type="InterPro" id="IPR010920">
    <property type="entry name" value="LSM_dom_sf"/>
</dbReference>
<dbReference type="Gene3D" id="2.30.30.100">
    <property type="match status" value="1"/>
</dbReference>
<keyword evidence="4" id="KW-1185">Reference proteome</keyword>
<proteinExistence type="predicted"/>
<dbReference type="SUPFAM" id="SSF50182">
    <property type="entry name" value="Sm-like ribonucleoproteins"/>
    <property type="match status" value="1"/>
</dbReference>
<evidence type="ECO:0000256" key="1">
    <source>
        <dbReference type="SAM" id="MobiDB-lite"/>
    </source>
</evidence>
<sequence length="198" mass="21918">MVEGGYYLGWWNDHRRQAMSYLPSTASAPCNHTPPSTAPAAATDEIISQGKQGHNDNDPLSDIHHILGAKLRVTMTDGRVAHGTFVGLDRLCNIIMDNVIEYREIAYMHPNQSHPSDGVGVSGVEDDGEGGIYSSGNDNNDRGHNPILESQEFNNNTSQIYRWNTERSLSQAVIRGDRLAKVEIAKEEWTKRTGRSTV</sequence>
<evidence type="ECO:0000313" key="4">
    <source>
        <dbReference type="Proteomes" id="UP001530293"/>
    </source>
</evidence>
<name>A0ABD3MNE2_9STRA</name>
<dbReference type="SMART" id="SM00651">
    <property type="entry name" value="Sm"/>
    <property type="match status" value="1"/>
</dbReference>
<evidence type="ECO:0000259" key="2">
    <source>
        <dbReference type="SMART" id="SM00651"/>
    </source>
</evidence>
<comment type="caution">
    <text evidence="3">The sequence shown here is derived from an EMBL/GenBank/DDBJ whole genome shotgun (WGS) entry which is preliminary data.</text>
</comment>
<protein>
    <recommendedName>
        <fullName evidence="2">Sm domain-containing protein</fullName>
    </recommendedName>
</protein>
<dbReference type="Proteomes" id="UP001530293">
    <property type="component" value="Unassembled WGS sequence"/>
</dbReference>